<keyword evidence="3" id="KW-1185">Reference proteome</keyword>
<evidence type="ECO:0000256" key="1">
    <source>
        <dbReference type="SAM" id="MobiDB-lite"/>
    </source>
</evidence>
<gene>
    <name evidence="2" type="ORF">BL253_01575</name>
</gene>
<evidence type="ECO:0008006" key="4">
    <source>
        <dbReference type="Google" id="ProtNLM"/>
    </source>
</evidence>
<evidence type="ECO:0000313" key="3">
    <source>
        <dbReference type="Proteomes" id="UP000188929"/>
    </source>
</evidence>
<name>A0A1V2ILZ5_9ACTN</name>
<evidence type="ECO:0000313" key="2">
    <source>
        <dbReference type="EMBL" id="ONH33506.1"/>
    </source>
</evidence>
<comment type="caution">
    <text evidence="2">The sequence shown here is derived from an EMBL/GenBank/DDBJ whole genome shotgun (WGS) entry which is preliminary data.</text>
</comment>
<protein>
    <recommendedName>
        <fullName evidence="4">DUF4352 domain-containing protein</fullName>
    </recommendedName>
</protein>
<feature type="region of interest" description="Disordered" evidence="1">
    <location>
        <begin position="164"/>
        <end position="190"/>
    </location>
</feature>
<accession>A0A1V2ILZ5</accession>
<dbReference type="STRING" id="1834516.BL253_01575"/>
<reference evidence="3" key="1">
    <citation type="submission" date="2016-10" db="EMBL/GenBank/DDBJ databases">
        <title>Frankia sp. NRRL B-16386 Genome sequencing.</title>
        <authorList>
            <person name="Ghodhbane-Gtari F."/>
            <person name="Swanson E."/>
            <person name="Gueddou A."/>
            <person name="Hezbri K."/>
            <person name="Ktari K."/>
            <person name="Nouioui I."/>
            <person name="Morris K."/>
            <person name="Simpson S."/>
            <person name="Abebe-Akele F."/>
            <person name="Thomas K."/>
            <person name="Gtari M."/>
            <person name="Tisa L.S."/>
        </authorList>
    </citation>
    <scope>NUCLEOTIDE SEQUENCE [LARGE SCALE GENOMIC DNA]</scope>
    <source>
        <strain evidence="3">NRRL B-16386</strain>
    </source>
</reference>
<dbReference type="Proteomes" id="UP000188929">
    <property type="component" value="Unassembled WGS sequence"/>
</dbReference>
<organism evidence="2 3">
    <name type="scientific">Pseudofrankia asymbiotica</name>
    <dbReference type="NCBI Taxonomy" id="1834516"/>
    <lineage>
        <taxon>Bacteria</taxon>
        <taxon>Bacillati</taxon>
        <taxon>Actinomycetota</taxon>
        <taxon>Actinomycetes</taxon>
        <taxon>Frankiales</taxon>
        <taxon>Frankiaceae</taxon>
        <taxon>Pseudofrankia</taxon>
    </lineage>
</organism>
<dbReference type="EMBL" id="MOMC01000004">
    <property type="protein sequence ID" value="ONH33506.1"/>
    <property type="molecule type" value="Genomic_DNA"/>
</dbReference>
<proteinExistence type="predicted"/>
<dbReference type="AlphaFoldDB" id="A0A1V2ILZ5"/>
<sequence>MVGAKRWVLVVGVAVGLLAVGGGAGFLAGRMSAPDSPPPIRPAWAGEKVQHAAAARYGNMTLRPIGLTCGMHWVSGTHAEWEARGQYCRLGIVVNNVDTAFHDLDTGAQRLVDAAGKSYKPSFDAMRIRRQPDVMTIGAHDAVALDIWFDVPNDAQVVAAQLKGDDDPSGIDPVANTPRPAGGVRVPLSW</sequence>